<feature type="compositionally biased region" description="Low complexity" evidence="1">
    <location>
        <begin position="14"/>
        <end position="35"/>
    </location>
</feature>
<dbReference type="RefSeq" id="WP_142023614.1">
    <property type="nucleotide sequence ID" value="NZ_VFQE01000001.1"/>
</dbReference>
<evidence type="ECO:0000256" key="1">
    <source>
        <dbReference type="SAM" id="MobiDB-lite"/>
    </source>
</evidence>
<dbReference type="AlphaFoldDB" id="A0A543P9U8"/>
<evidence type="ECO:0000313" key="3">
    <source>
        <dbReference type="Proteomes" id="UP000319865"/>
    </source>
</evidence>
<protein>
    <submittedName>
        <fullName evidence="2">Uncharacterized protein</fullName>
    </submittedName>
</protein>
<name>A0A543P9U8_9ACTN</name>
<proteinExistence type="predicted"/>
<evidence type="ECO:0000313" key="2">
    <source>
        <dbReference type="EMBL" id="TQN40780.1"/>
    </source>
</evidence>
<organism evidence="2 3">
    <name type="scientific">Blastococcus colisei</name>
    <dbReference type="NCBI Taxonomy" id="1564162"/>
    <lineage>
        <taxon>Bacteria</taxon>
        <taxon>Bacillati</taxon>
        <taxon>Actinomycetota</taxon>
        <taxon>Actinomycetes</taxon>
        <taxon>Geodermatophilales</taxon>
        <taxon>Geodermatophilaceae</taxon>
        <taxon>Blastococcus</taxon>
    </lineage>
</organism>
<dbReference type="OrthoDB" id="5520269at2"/>
<reference evidence="2 3" key="1">
    <citation type="submission" date="2019-06" db="EMBL/GenBank/DDBJ databases">
        <title>Sequencing the genomes of 1000 actinobacteria strains.</title>
        <authorList>
            <person name="Klenk H.-P."/>
        </authorList>
    </citation>
    <scope>NUCLEOTIDE SEQUENCE [LARGE SCALE GENOMIC DNA]</scope>
    <source>
        <strain evidence="2 3">DSM 46837</strain>
    </source>
</reference>
<accession>A0A543P9U8</accession>
<dbReference type="Proteomes" id="UP000319865">
    <property type="component" value="Unassembled WGS sequence"/>
</dbReference>
<sequence length="233" mass="23706">MGLLDRLFGRHPRGGPQQHGSGQYGQQAYAPQQYGPPGGPSGRREQLPDDQAIARYRYLLRTAPPEQIEQAHTEAFGQLTVDQRQQVLAQLAAAVPSGERPRTDDPETLARVATRAEMRQPGTLERALGGYGPGYGGGNGGAYGRGYGGPGMGSMIGGSLLGTIGGLVIGTAVADALFDSGIGDGGLFGGGDEEAYAQGFEDGAGDYGDGGGDFGGGDFGGGDFGGDFGGGDF</sequence>
<feature type="region of interest" description="Disordered" evidence="1">
    <location>
        <begin position="1"/>
        <end position="47"/>
    </location>
</feature>
<gene>
    <name evidence="2" type="ORF">FHU33_0129</name>
</gene>
<comment type="caution">
    <text evidence="2">The sequence shown here is derived from an EMBL/GenBank/DDBJ whole genome shotgun (WGS) entry which is preliminary data.</text>
</comment>
<dbReference type="EMBL" id="VFQE01000001">
    <property type="protein sequence ID" value="TQN40780.1"/>
    <property type="molecule type" value="Genomic_DNA"/>
</dbReference>
<keyword evidence="3" id="KW-1185">Reference proteome</keyword>